<dbReference type="PANTHER" id="PTHR43362">
    <property type="entry name" value="MANNITOL DEHYDROGENASE DSF1-RELATED"/>
    <property type="match status" value="1"/>
</dbReference>
<name>A0A7W8A5T4_9ACTN</name>
<dbReference type="Pfam" id="PF01232">
    <property type="entry name" value="Mannitol_dh"/>
    <property type="match status" value="1"/>
</dbReference>
<feature type="domain" description="Mannitol dehydrogenase N-terminal" evidence="7">
    <location>
        <begin position="18"/>
        <end position="233"/>
    </location>
</feature>
<dbReference type="InterPro" id="IPR013328">
    <property type="entry name" value="6PGD_dom2"/>
</dbReference>
<protein>
    <recommendedName>
        <fullName evidence="3">Mannitol-1-phosphate 5-dehydrogenase</fullName>
        <ecNumber evidence="2">1.1.1.17</ecNumber>
    </recommendedName>
</protein>
<evidence type="ECO:0000259" key="8">
    <source>
        <dbReference type="Pfam" id="PF08125"/>
    </source>
</evidence>
<dbReference type="AlphaFoldDB" id="A0A7W8A5T4"/>
<dbReference type="Proteomes" id="UP000568380">
    <property type="component" value="Unassembled WGS sequence"/>
</dbReference>
<dbReference type="SUPFAM" id="SSF48179">
    <property type="entry name" value="6-phosphogluconate dehydrogenase C-terminal domain-like"/>
    <property type="match status" value="1"/>
</dbReference>
<dbReference type="Pfam" id="PF08125">
    <property type="entry name" value="Mannitol_dh_C"/>
    <property type="match status" value="1"/>
</dbReference>
<comment type="catalytic activity">
    <reaction evidence="6">
        <text>D-mannitol 1-phosphate + NAD(+) = beta-D-fructose 6-phosphate + NADH + H(+)</text>
        <dbReference type="Rhea" id="RHEA:19661"/>
        <dbReference type="ChEBI" id="CHEBI:15378"/>
        <dbReference type="ChEBI" id="CHEBI:57540"/>
        <dbReference type="ChEBI" id="CHEBI:57634"/>
        <dbReference type="ChEBI" id="CHEBI:57945"/>
        <dbReference type="ChEBI" id="CHEBI:61381"/>
        <dbReference type="EC" id="1.1.1.17"/>
    </reaction>
</comment>
<dbReference type="SUPFAM" id="SSF51735">
    <property type="entry name" value="NAD(P)-binding Rossmann-fold domains"/>
    <property type="match status" value="1"/>
</dbReference>
<gene>
    <name evidence="9" type="ORF">HNR40_005571</name>
</gene>
<evidence type="ECO:0000256" key="1">
    <source>
        <dbReference type="ARBA" id="ARBA00006541"/>
    </source>
</evidence>
<dbReference type="InterPro" id="IPR036291">
    <property type="entry name" value="NAD(P)-bd_dom_sf"/>
</dbReference>
<evidence type="ECO:0000256" key="6">
    <source>
        <dbReference type="ARBA" id="ARBA00048615"/>
    </source>
</evidence>
<keyword evidence="10" id="KW-1185">Reference proteome</keyword>
<dbReference type="InterPro" id="IPR008927">
    <property type="entry name" value="6-PGluconate_DH-like_C_sf"/>
</dbReference>
<dbReference type="GO" id="GO:0019594">
    <property type="term" value="P:mannitol metabolic process"/>
    <property type="evidence" value="ECO:0007669"/>
    <property type="project" value="InterPro"/>
</dbReference>
<dbReference type="RefSeq" id="WP_221340846.1">
    <property type="nucleotide sequence ID" value="NZ_JACHIN010000007.1"/>
</dbReference>
<accession>A0A7W8A5T4</accession>
<dbReference type="EC" id="1.1.1.17" evidence="2"/>
<dbReference type="InterPro" id="IPR013118">
    <property type="entry name" value="Mannitol_DH_C"/>
</dbReference>
<organism evidence="9 10">
    <name type="scientific">Nonomuraea endophytica</name>
    <dbReference type="NCBI Taxonomy" id="714136"/>
    <lineage>
        <taxon>Bacteria</taxon>
        <taxon>Bacillati</taxon>
        <taxon>Actinomycetota</taxon>
        <taxon>Actinomycetes</taxon>
        <taxon>Streptosporangiales</taxon>
        <taxon>Streptosporangiaceae</taxon>
        <taxon>Nonomuraea</taxon>
    </lineage>
</organism>
<evidence type="ECO:0000256" key="2">
    <source>
        <dbReference type="ARBA" id="ARBA00012939"/>
    </source>
</evidence>
<proteinExistence type="inferred from homology"/>
<reference evidence="9 10" key="1">
    <citation type="submission" date="2020-08" db="EMBL/GenBank/DDBJ databases">
        <title>Genomic Encyclopedia of Type Strains, Phase IV (KMG-IV): sequencing the most valuable type-strain genomes for metagenomic binning, comparative biology and taxonomic classification.</title>
        <authorList>
            <person name="Goeker M."/>
        </authorList>
    </citation>
    <scope>NUCLEOTIDE SEQUENCE [LARGE SCALE GENOMIC DNA]</scope>
    <source>
        <strain evidence="9 10">DSM 45385</strain>
    </source>
</reference>
<dbReference type="PANTHER" id="PTHR43362:SF1">
    <property type="entry name" value="MANNITOL DEHYDROGENASE 2-RELATED"/>
    <property type="match status" value="1"/>
</dbReference>
<sequence>MRLSRTSYEGAFQPGATGIVHLGIGAFARAHQAVFTEEAMAATGDDRWGICGATMRGPGVADQLGPQDGLYSVRAGADLRVVGAVTEVLRPGDDLLTDRLAAPGTQVVTVTITEKGYRAGPAVDRLVRGLRARAAADAGPITVLSCDNLPSNGVRLGTLVREAADSRLLGWLDEQVRFPCTMVDRIVPASTPADLAEAAARLGLEDRGAVVAEPFRQWVIEDDFAAGRPVWEKAGALLVARAGPYEVMKLRLLNGSHSALAYLSAREHVAQALGELREALVRLMDEVTPTLGELDGVDLGAYKASLLERFANPELRHRTAQIAADGSQKLPQRLLDPARELLAAGREPRWIALVVAGWMAHVSTAAAVDDPLAGRLRVTGDAARVAGLLLAVREVFGEDLPEHAGFRELVTEALERLMAEGAAATVRAYLATP</sequence>
<dbReference type="InterPro" id="IPR023027">
    <property type="entry name" value="Mannitol_DH_CS"/>
</dbReference>
<evidence type="ECO:0000256" key="3">
    <source>
        <dbReference type="ARBA" id="ARBA00016219"/>
    </source>
</evidence>
<dbReference type="GO" id="GO:0008926">
    <property type="term" value="F:mannitol-1-phosphate 5-dehydrogenase activity"/>
    <property type="evidence" value="ECO:0007669"/>
    <property type="project" value="UniProtKB-EC"/>
</dbReference>
<keyword evidence="5" id="KW-0520">NAD</keyword>
<dbReference type="Gene3D" id="3.40.50.720">
    <property type="entry name" value="NAD(P)-binding Rossmann-like Domain"/>
    <property type="match status" value="1"/>
</dbReference>
<dbReference type="PRINTS" id="PR00084">
    <property type="entry name" value="MTLDHDRGNASE"/>
</dbReference>
<evidence type="ECO:0000313" key="10">
    <source>
        <dbReference type="Proteomes" id="UP000568380"/>
    </source>
</evidence>
<comment type="similarity">
    <text evidence="1">Belongs to the mannitol dehydrogenase family.</text>
</comment>
<dbReference type="InterPro" id="IPR050988">
    <property type="entry name" value="Mannitol_DH/Oxidoreductase"/>
</dbReference>
<keyword evidence="4 9" id="KW-0560">Oxidoreductase</keyword>
<dbReference type="InterPro" id="IPR000669">
    <property type="entry name" value="Mannitol_DH"/>
</dbReference>
<dbReference type="PROSITE" id="PS00974">
    <property type="entry name" value="MANNITOL_DHGENASE"/>
    <property type="match status" value="1"/>
</dbReference>
<dbReference type="EMBL" id="JACHIN010000007">
    <property type="protein sequence ID" value="MBB5080085.1"/>
    <property type="molecule type" value="Genomic_DNA"/>
</dbReference>
<evidence type="ECO:0000256" key="5">
    <source>
        <dbReference type="ARBA" id="ARBA00023027"/>
    </source>
</evidence>
<evidence type="ECO:0000256" key="4">
    <source>
        <dbReference type="ARBA" id="ARBA00023002"/>
    </source>
</evidence>
<evidence type="ECO:0000313" key="9">
    <source>
        <dbReference type="EMBL" id="MBB5080085.1"/>
    </source>
</evidence>
<dbReference type="InterPro" id="IPR013131">
    <property type="entry name" value="Mannitol_DH_N"/>
</dbReference>
<feature type="domain" description="Mannitol dehydrogenase C-terminal" evidence="8">
    <location>
        <begin position="244"/>
        <end position="417"/>
    </location>
</feature>
<evidence type="ECO:0000259" key="7">
    <source>
        <dbReference type="Pfam" id="PF01232"/>
    </source>
</evidence>
<comment type="caution">
    <text evidence="9">The sequence shown here is derived from an EMBL/GenBank/DDBJ whole genome shotgun (WGS) entry which is preliminary data.</text>
</comment>
<dbReference type="Gene3D" id="1.10.1040.10">
    <property type="entry name" value="N-(1-d-carboxylethyl)-l-norvaline Dehydrogenase, domain 2"/>
    <property type="match status" value="1"/>
</dbReference>